<keyword evidence="2" id="KW-1185">Reference proteome</keyword>
<protein>
    <submittedName>
        <fullName evidence="1">Uncharacterized protein</fullName>
    </submittedName>
</protein>
<accession>A0A1N6LH02</accession>
<gene>
    <name evidence="1" type="ORF">SAMN05444165_7237</name>
</gene>
<dbReference type="RefSeq" id="WP_074302190.1">
    <property type="nucleotide sequence ID" value="NZ_FSRU01000003.1"/>
</dbReference>
<sequence length="738" mass="78634">MPTTRKSVESVEFERKRFLPLLLANPNYFGNIENSPLKPVKTIVANSSYEELKCVGLNPQLNRLEGVIWIKQTAGYEGGICTNGSLEYVSFFLSYDDGSTWLPQGTTSFPVYDVPGPHPLEYAVSVVTQPDRRFCFVNNLPLVRAILSWSTPPAGPNTIPVWGNVVDARVQVDAFRLIVDFPDLLKAAEVSLPPSIDSLVSETATVKLRVPAALTAAELRQLYAKSNVPAHRFLQNLIQKAVQNPTKLATMSAYFSGLGIDVSAVIGALQSTSGNTDYEQLGCIGLDEGTGSPDALVGTLVIKLPSGYLGTPCSAGSKEYVAFWIDWGSGWQWAGTPSVNVYDVSTIPREGLSYAVYQPVDLNSHRKPCGDGPLTATVRAILSWDIPPPSYDPDYVPVWGNRLETLILVNPGVSTQIGDFTPYLTSICGVPICSIDQTSGWAYPGAGDDPFGASVSISGSIPGAPLFSWPLPALPKYQITVQEIDTATNSLLGSPQIVTDPFSISVMQEIGGGVTTSFGLTQNALSGYFTYQQTNPSPAGWRIVSSPGLLGVWNTTGKTGTWLIAVTAWDATLTTQYTAGTVLCSLDGKTRQGVVIDLDQLAPVPTLEITGYMPGGVEPCIPAADCQTFTIGDVICGTYSVTDEHLGGFSLNAEPTPSPGSGFTIDGTAGNGLSYPDAALPLAGKKSGVWTYNTAGLPACGYTIQLFTNDRTIVDCDGDWQDNSKFVGFCLVAPPPGK</sequence>
<proteinExistence type="predicted"/>
<dbReference type="AlphaFoldDB" id="A0A1N6LH02"/>
<organism evidence="1 2">
    <name type="scientific">Paraburkholderia phenazinium</name>
    <dbReference type="NCBI Taxonomy" id="60549"/>
    <lineage>
        <taxon>Bacteria</taxon>
        <taxon>Pseudomonadati</taxon>
        <taxon>Pseudomonadota</taxon>
        <taxon>Betaproteobacteria</taxon>
        <taxon>Burkholderiales</taxon>
        <taxon>Burkholderiaceae</taxon>
        <taxon>Paraburkholderia</taxon>
    </lineage>
</organism>
<dbReference type="Proteomes" id="UP000185151">
    <property type="component" value="Unassembled WGS sequence"/>
</dbReference>
<name>A0A1N6LH02_9BURK</name>
<evidence type="ECO:0000313" key="2">
    <source>
        <dbReference type="Proteomes" id="UP000185151"/>
    </source>
</evidence>
<reference evidence="1 2" key="1">
    <citation type="submission" date="2016-11" db="EMBL/GenBank/DDBJ databases">
        <authorList>
            <person name="Jaros S."/>
            <person name="Januszkiewicz K."/>
            <person name="Wedrychowicz H."/>
        </authorList>
    </citation>
    <scope>NUCLEOTIDE SEQUENCE [LARGE SCALE GENOMIC DNA]</scope>
    <source>
        <strain evidence="1 2">GAS95</strain>
    </source>
</reference>
<dbReference type="EMBL" id="FSRU01000003">
    <property type="protein sequence ID" value="SIO68017.1"/>
    <property type="molecule type" value="Genomic_DNA"/>
</dbReference>
<evidence type="ECO:0000313" key="1">
    <source>
        <dbReference type="EMBL" id="SIO68017.1"/>
    </source>
</evidence>